<dbReference type="AlphaFoldDB" id="A0A4P6X0E5"/>
<dbReference type="InterPro" id="IPR022686">
    <property type="entry name" value="G2P_N"/>
</dbReference>
<dbReference type="KEGG" id="hpse:HPF_09635"/>
<name>A0A4P6X0E5_HYDPS</name>
<sequence>MALELVSGPGVREPASAPPAPFRKVLVTPSESLTGETTQLQEPAFFVDWLSISQVHTEGGLPLVDSGCVMGVDESGELEWKTSKAVKHEGSFETSLNVRCDGFRVTFSGNVSRFGRADNLFGFDFWECLRRVNAVLDHYALPPFTAGKKIERITRGDVRYEWTGARVSRIDLTANYETGSVDNAHALMQYLGTQHAGRHEGRVLGQGETVAWGGRGGCRQYWKAYIKHLEMQRHAASDQRVIDHCAERGVVRFEGTVRTKALTDMGSAFLGDYESGWAMAQLIQLFEQQKQVLHRAERSTDDLDELPRHLRATARDYMAGMDCAARMSRASFYRHRADLLPYGIDIAVRNVRPFQPRVRVIELRPAEIPSWYQLAA</sequence>
<feature type="domain" description="Replication-associated protein G2P N-terminal" evidence="2">
    <location>
        <begin position="64"/>
        <end position="275"/>
    </location>
</feature>
<keyword evidence="5" id="KW-1185">Reference proteome</keyword>
<dbReference type="RefSeq" id="WP_207959345.1">
    <property type="nucleotide sequence ID" value="NZ_CP037867.1"/>
</dbReference>
<proteinExistence type="predicted"/>
<dbReference type="Pfam" id="PF05144">
    <property type="entry name" value="Phage_CRI"/>
    <property type="match status" value="1"/>
</dbReference>
<accession>A0A4P6X0E5</accession>
<organism evidence="4 5">
    <name type="scientific">Hydrogenophaga pseudoflava</name>
    <name type="common">Pseudomonas carboxydoflava</name>
    <dbReference type="NCBI Taxonomy" id="47421"/>
    <lineage>
        <taxon>Bacteria</taxon>
        <taxon>Pseudomonadati</taxon>
        <taxon>Pseudomonadota</taxon>
        <taxon>Betaproteobacteria</taxon>
        <taxon>Burkholderiales</taxon>
        <taxon>Comamonadaceae</taxon>
        <taxon>Hydrogenophaga</taxon>
    </lineage>
</organism>
<dbReference type="Proteomes" id="UP000293912">
    <property type="component" value="Chromosome"/>
</dbReference>
<dbReference type="NCBIfam" id="TIGR01629">
    <property type="entry name" value="rep_II_X"/>
    <property type="match status" value="1"/>
</dbReference>
<dbReference type="EMBL" id="CP037867">
    <property type="protein sequence ID" value="QBM27948.1"/>
    <property type="molecule type" value="Genomic_DNA"/>
</dbReference>
<feature type="domain" description="Replication-associated protein G2P C-terminal" evidence="3">
    <location>
        <begin position="305"/>
        <end position="373"/>
    </location>
</feature>
<evidence type="ECO:0000313" key="5">
    <source>
        <dbReference type="Proteomes" id="UP000293912"/>
    </source>
</evidence>
<gene>
    <name evidence="4" type="ORF">HPF_09635</name>
</gene>
<dbReference type="InterPro" id="IPR022688">
    <property type="entry name" value="G2P_C"/>
</dbReference>
<evidence type="ECO:0000256" key="1">
    <source>
        <dbReference type="SAM" id="MobiDB-lite"/>
    </source>
</evidence>
<dbReference type="Pfam" id="PF05155">
    <property type="entry name" value="G2P_X_C"/>
    <property type="match status" value="1"/>
</dbReference>
<evidence type="ECO:0000259" key="2">
    <source>
        <dbReference type="Pfam" id="PF05144"/>
    </source>
</evidence>
<dbReference type="GO" id="GO:0006260">
    <property type="term" value="P:DNA replication"/>
    <property type="evidence" value="ECO:0007669"/>
    <property type="project" value="InterPro"/>
</dbReference>
<protein>
    <submittedName>
        <fullName evidence="4">Phage X family protein</fullName>
    </submittedName>
</protein>
<dbReference type="InterPro" id="IPR006516">
    <property type="entry name" value="G2P"/>
</dbReference>
<evidence type="ECO:0000313" key="4">
    <source>
        <dbReference type="EMBL" id="QBM27948.1"/>
    </source>
</evidence>
<evidence type="ECO:0000259" key="3">
    <source>
        <dbReference type="Pfam" id="PF05155"/>
    </source>
</evidence>
<feature type="region of interest" description="Disordered" evidence="1">
    <location>
        <begin position="1"/>
        <end position="20"/>
    </location>
</feature>
<reference evidence="4 5" key="1">
    <citation type="submission" date="2019-03" db="EMBL/GenBank/DDBJ databases">
        <authorList>
            <person name="Sebastian G."/>
            <person name="Baumann P."/>
            <person name="Ruckert C."/>
            <person name="Kalinowski J."/>
            <person name="Nebel B."/>
            <person name="Takors R."/>
            <person name="Blombach B."/>
        </authorList>
    </citation>
    <scope>NUCLEOTIDE SEQUENCE [LARGE SCALE GENOMIC DNA]</scope>
    <source>
        <strain evidence="4 5">DSM 1084</strain>
    </source>
</reference>